<sequence>MLCGIQNIVETSWKYRRISCADRLGLVAAAFRKSSDGDNLFEAVGKTLVFPFFIRKLRREACIFVQTVLPIDRNAIRRDWENLALNSVNSAAMFDPIGDFSNRIDEDG</sequence>
<name>A0A4Y2I2Z7_ARAVE</name>
<accession>A0A4Y2I2Z7</accession>
<comment type="caution">
    <text evidence="1">The sequence shown here is derived from an EMBL/GenBank/DDBJ whole genome shotgun (WGS) entry which is preliminary data.</text>
</comment>
<evidence type="ECO:0000313" key="2">
    <source>
        <dbReference type="Proteomes" id="UP000499080"/>
    </source>
</evidence>
<dbReference type="AlphaFoldDB" id="A0A4Y2I2Z7"/>
<organism evidence="1 2">
    <name type="scientific">Araneus ventricosus</name>
    <name type="common">Orbweaver spider</name>
    <name type="synonym">Epeira ventricosa</name>
    <dbReference type="NCBI Taxonomy" id="182803"/>
    <lineage>
        <taxon>Eukaryota</taxon>
        <taxon>Metazoa</taxon>
        <taxon>Ecdysozoa</taxon>
        <taxon>Arthropoda</taxon>
        <taxon>Chelicerata</taxon>
        <taxon>Arachnida</taxon>
        <taxon>Araneae</taxon>
        <taxon>Araneomorphae</taxon>
        <taxon>Entelegynae</taxon>
        <taxon>Araneoidea</taxon>
        <taxon>Araneidae</taxon>
        <taxon>Araneus</taxon>
    </lineage>
</organism>
<gene>
    <name evidence="1" type="ORF">AVEN_167733_1</name>
</gene>
<evidence type="ECO:0000313" key="1">
    <source>
        <dbReference type="EMBL" id="GBM71998.1"/>
    </source>
</evidence>
<proteinExistence type="predicted"/>
<protein>
    <submittedName>
        <fullName evidence="1">Uncharacterized protein</fullName>
    </submittedName>
</protein>
<dbReference type="EMBL" id="BGPR01002349">
    <property type="protein sequence ID" value="GBM71998.1"/>
    <property type="molecule type" value="Genomic_DNA"/>
</dbReference>
<reference evidence="1 2" key="1">
    <citation type="journal article" date="2019" name="Sci. Rep.">
        <title>Orb-weaving spider Araneus ventricosus genome elucidates the spidroin gene catalogue.</title>
        <authorList>
            <person name="Kono N."/>
            <person name="Nakamura H."/>
            <person name="Ohtoshi R."/>
            <person name="Moran D.A.P."/>
            <person name="Shinohara A."/>
            <person name="Yoshida Y."/>
            <person name="Fujiwara M."/>
            <person name="Mori M."/>
            <person name="Tomita M."/>
            <person name="Arakawa K."/>
        </authorList>
    </citation>
    <scope>NUCLEOTIDE SEQUENCE [LARGE SCALE GENOMIC DNA]</scope>
</reference>
<keyword evidence="2" id="KW-1185">Reference proteome</keyword>
<dbReference type="Proteomes" id="UP000499080">
    <property type="component" value="Unassembled WGS sequence"/>
</dbReference>